<keyword evidence="1" id="KW-0472">Membrane</keyword>
<name>A0A6J6C6T6_9ZZZZ</name>
<feature type="transmembrane region" description="Helical" evidence="1">
    <location>
        <begin position="12"/>
        <end position="30"/>
    </location>
</feature>
<evidence type="ECO:0000313" key="3">
    <source>
        <dbReference type="EMBL" id="CAB4546223.1"/>
    </source>
</evidence>
<dbReference type="CDD" id="cd03392">
    <property type="entry name" value="PAP2_like_2"/>
    <property type="match status" value="1"/>
</dbReference>
<dbReference type="AlphaFoldDB" id="A0A6J6C6T6"/>
<accession>A0A6J6C6T6</accession>
<feature type="transmembrane region" description="Helical" evidence="1">
    <location>
        <begin position="64"/>
        <end position="81"/>
    </location>
</feature>
<dbReference type="InterPro" id="IPR036938">
    <property type="entry name" value="PAP2/HPO_sf"/>
</dbReference>
<gene>
    <name evidence="3" type="ORF">UFOPK1506_00125</name>
</gene>
<reference evidence="3" key="1">
    <citation type="submission" date="2020-05" db="EMBL/GenBank/DDBJ databases">
        <authorList>
            <person name="Chiriac C."/>
            <person name="Salcher M."/>
            <person name="Ghai R."/>
            <person name="Kavagutti S V."/>
        </authorList>
    </citation>
    <scope>NUCLEOTIDE SEQUENCE</scope>
</reference>
<proteinExistence type="predicted"/>
<protein>
    <submittedName>
        <fullName evidence="3">Unannotated protein</fullName>
    </submittedName>
</protein>
<organism evidence="3">
    <name type="scientific">freshwater metagenome</name>
    <dbReference type="NCBI Taxonomy" id="449393"/>
    <lineage>
        <taxon>unclassified sequences</taxon>
        <taxon>metagenomes</taxon>
        <taxon>ecological metagenomes</taxon>
    </lineage>
</organism>
<dbReference type="SUPFAM" id="SSF48317">
    <property type="entry name" value="Acid phosphatase/Vanadium-dependent haloperoxidase"/>
    <property type="match status" value="1"/>
</dbReference>
<feature type="transmembrane region" description="Helical" evidence="1">
    <location>
        <begin position="187"/>
        <end position="207"/>
    </location>
</feature>
<dbReference type="Pfam" id="PF01569">
    <property type="entry name" value="PAP2"/>
    <property type="match status" value="1"/>
</dbReference>
<keyword evidence="1" id="KW-0812">Transmembrane</keyword>
<feature type="transmembrane region" description="Helical" evidence="1">
    <location>
        <begin position="132"/>
        <end position="151"/>
    </location>
</feature>
<dbReference type="EMBL" id="CAEZSV010000012">
    <property type="protein sequence ID" value="CAB4546223.1"/>
    <property type="molecule type" value="Genomic_DNA"/>
</dbReference>
<feature type="domain" description="Phosphatidic acid phosphatase type 2/haloperoxidase" evidence="2">
    <location>
        <begin position="92"/>
        <end position="205"/>
    </location>
</feature>
<evidence type="ECO:0000256" key="1">
    <source>
        <dbReference type="SAM" id="Phobius"/>
    </source>
</evidence>
<feature type="transmembrane region" description="Helical" evidence="1">
    <location>
        <begin position="163"/>
        <end position="181"/>
    </location>
</feature>
<keyword evidence="1" id="KW-1133">Transmembrane helix</keyword>
<sequence>MKHLERSVSSLIRNAAIAMGAFIYITFDVLHSGPLTELDATIARWQRPNLPAWGDWVIYNLDHLGLRGLTALFLLSLSIYLGRKFRTWRPVNLSIVSLLALNLVVGLAKLEFGRTKPKLQIDLLDAGGMSYPSGHASNAILTWGLFAYLAVKYSAPSRLRTQTATWSVAATTLLVVLVSLFRNTHWLSDLIGGVSIGTALLMLIVAVDRLVSSSRTRSPLSTEEVRS</sequence>
<feature type="transmembrane region" description="Helical" evidence="1">
    <location>
        <begin position="93"/>
        <end position="112"/>
    </location>
</feature>
<dbReference type="InterPro" id="IPR000326">
    <property type="entry name" value="PAP2/HPO"/>
</dbReference>
<dbReference type="Gene3D" id="1.20.144.10">
    <property type="entry name" value="Phosphatidic acid phosphatase type 2/haloperoxidase"/>
    <property type="match status" value="1"/>
</dbReference>
<evidence type="ECO:0000259" key="2">
    <source>
        <dbReference type="SMART" id="SM00014"/>
    </source>
</evidence>
<dbReference type="SMART" id="SM00014">
    <property type="entry name" value="acidPPc"/>
    <property type="match status" value="1"/>
</dbReference>